<feature type="domain" description="EXPERA" evidence="7">
    <location>
        <begin position="7"/>
        <end position="210"/>
    </location>
</feature>
<dbReference type="GO" id="GO:0005783">
    <property type="term" value="C:endoplasmic reticulum"/>
    <property type="evidence" value="ECO:0007669"/>
    <property type="project" value="TreeGrafter"/>
</dbReference>
<comment type="subcellular location">
    <subcellularLocation>
        <location evidence="1">Membrane</location>
        <topology evidence="1">Multi-pass membrane protein</topology>
    </subcellularLocation>
</comment>
<organism evidence="8 9">
    <name type="scientific">Amazona collaria</name>
    <name type="common">yellow-billed parrot</name>
    <dbReference type="NCBI Taxonomy" id="241587"/>
    <lineage>
        <taxon>Eukaryota</taxon>
        <taxon>Metazoa</taxon>
        <taxon>Chordata</taxon>
        <taxon>Craniata</taxon>
        <taxon>Vertebrata</taxon>
        <taxon>Euteleostomi</taxon>
        <taxon>Archelosauria</taxon>
        <taxon>Archosauria</taxon>
        <taxon>Dinosauria</taxon>
        <taxon>Saurischia</taxon>
        <taxon>Theropoda</taxon>
        <taxon>Coelurosauria</taxon>
        <taxon>Aves</taxon>
        <taxon>Neognathae</taxon>
        <taxon>Neoaves</taxon>
        <taxon>Telluraves</taxon>
        <taxon>Australaves</taxon>
        <taxon>Psittaciformes</taxon>
        <taxon>Psittacidae</taxon>
        <taxon>Amazona</taxon>
    </lineage>
</organism>
<feature type="chain" id="PRO_5034040603" evidence="6">
    <location>
        <begin position="25"/>
        <end position="210"/>
    </location>
</feature>
<proteinExistence type="predicted"/>
<accession>A0A8B9G7K5</accession>
<keyword evidence="2 5" id="KW-0812">Transmembrane</keyword>
<protein>
    <submittedName>
        <fullName evidence="8">Transmembrane protein 97</fullName>
    </submittedName>
</protein>
<dbReference type="InterPro" id="IPR051987">
    <property type="entry name" value="Sigma-2_receptor-like"/>
</dbReference>
<feature type="signal peptide" evidence="6">
    <location>
        <begin position="1"/>
        <end position="24"/>
    </location>
</feature>
<evidence type="ECO:0000256" key="4">
    <source>
        <dbReference type="ARBA" id="ARBA00023136"/>
    </source>
</evidence>
<dbReference type="InterPro" id="IPR033118">
    <property type="entry name" value="EXPERA"/>
</dbReference>
<evidence type="ECO:0000313" key="8">
    <source>
        <dbReference type="Ensembl" id="ENSACOP00000020309.1"/>
    </source>
</evidence>
<evidence type="ECO:0000256" key="3">
    <source>
        <dbReference type="ARBA" id="ARBA00022989"/>
    </source>
</evidence>
<keyword evidence="6" id="KW-0732">Signal</keyword>
<evidence type="ECO:0000259" key="7">
    <source>
        <dbReference type="PROSITE" id="PS51751"/>
    </source>
</evidence>
<dbReference type="PANTHER" id="PTHR31204">
    <property type="entry name" value="SIGMA INTRACELLULAR RECEPTOR 2"/>
    <property type="match status" value="1"/>
</dbReference>
<reference evidence="8" key="2">
    <citation type="submission" date="2025-09" db="UniProtKB">
        <authorList>
            <consortium name="Ensembl"/>
        </authorList>
    </citation>
    <scope>IDENTIFICATION</scope>
</reference>
<keyword evidence="4 5" id="KW-0472">Membrane</keyword>
<sequence>MAAPRWRERLFALFFLAHVPLTALIDSQPLLPAGLLPPALTELLQWYATTFRDPLMLQPPAWFKAFIYCEALLQLPFFPIAAYAFLKGWCKAGVRARPVRCCRVTPAFCTAGVEVWVSNGRQGCTSGALPSSHGKSHVRQQNRTRVAGNRGHHYRPGELQAFTWDQHHGLTSGVLPREISSRYSLCYLKRLRCHHCSVFPQRQIVFLGCY</sequence>
<evidence type="ECO:0000256" key="2">
    <source>
        <dbReference type="ARBA" id="ARBA00022692"/>
    </source>
</evidence>
<dbReference type="GO" id="GO:0016020">
    <property type="term" value="C:membrane"/>
    <property type="evidence" value="ECO:0007669"/>
    <property type="project" value="UniProtKB-SubCell"/>
</dbReference>
<evidence type="ECO:0000256" key="6">
    <source>
        <dbReference type="SAM" id="SignalP"/>
    </source>
</evidence>
<name>A0A8B9G7K5_9PSIT</name>
<evidence type="ECO:0000256" key="1">
    <source>
        <dbReference type="ARBA" id="ARBA00004141"/>
    </source>
</evidence>
<keyword evidence="3 5" id="KW-1133">Transmembrane helix</keyword>
<evidence type="ECO:0000256" key="5">
    <source>
        <dbReference type="PROSITE-ProRule" id="PRU01087"/>
    </source>
</evidence>
<dbReference type="Ensembl" id="ENSACOT00000021043.1">
    <property type="protein sequence ID" value="ENSACOP00000020309.1"/>
    <property type="gene ID" value="ENSACOG00000013989.1"/>
</dbReference>
<dbReference type="Proteomes" id="UP000694522">
    <property type="component" value="Unplaced"/>
</dbReference>
<dbReference type="PROSITE" id="PS51751">
    <property type="entry name" value="EXPERA"/>
    <property type="match status" value="1"/>
</dbReference>
<reference evidence="8" key="1">
    <citation type="submission" date="2025-08" db="UniProtKB">
        <authorList>
            <consortium name="Ensembl"/>
        </authorList>
    </citation>
    <scope>IDENTIFICATION</scope>
</reference>
<evidence type="ECO:0000313" key="9">
    <source>
        <dbReference type="Proteomes" id="UP000694522"/>
    </source>
</evidence>
<dbReference type="AlphaFoldDB" id="A0A8B9G7K5"/>
<dbReference type="PANTHER" id="PTHR31204:SF1">
    <property type="entry name" value="SIGMA INTRACELLULAR RECEPTOR 2"/>
    <property type="match status" value="1"/>
</dbReference>
<dbReference type="Pfam" id="PF05241">
    <property type="entry name" value="EBP"/>
    <property type="match status" value="1"/>
</dbReference>
<keyword evidence="9" id="KW-1185">Reference proteome</keyword>